<keyword evidence="3" id="KW-0812">Transmembrane</keyword>
<accession>A0AAE0I5U4</accession>
<feature type="coiled-coil region" evidence="1">
    <location>
        <begin position="235"/>
        <end position="262"/>
    </location>
</feature>
<feature type="compositionally biased region" description="Low complexity" evidence="2">
    <location>
        <begin position="608"/>
        <end position="618"/>
    </location>
</feature>
<feature type="region of interest" description="Disordered" evidence="2">
    <location>
        <begin position="565"/>
        <end position="658"/>
    </location>
</feature>
<feature type="compositionally biased region" description="Polar residues" evidence="2">
    <location>
        <begin position="646"/>
        <end position="658"/>
    </location>
</feature>
<keyword evidence="3" id="KW-0472">Membrane</keyword>
<keyword evidence="3" id="KW-1133">Transmembrane helix</keyword>
<keyword evidence="5" id="KW-1185">Reference proteome</keyword>
<dbReference type="AlphaFoldDB" id="A0AAE0I5U4"/>
<proteinExistence type="predicted"/>
<dbReference type="EMBL" id="JAUEDM010000004">
    <property type="protein sequence ID" value="KAK3318915.1"/>
    <property type="molecule type" value="Genomic_DNA"/>
</dbReference>
<keyword evidence="1" id="KW-0175">Coiled coil</keyword>
<name>A0AAE0I5U4_9PEZI</name>
<evidence type="ECO:0000256" key="2">
    <source>
        <dbReference type="SAM" id="MobiDB-lite"/>
    </source>
</evidence>
<sequence length="658" mass="72291">MDWADTISPLLAADETLFTYDEQPETSSRVLQLQREDGKPKVIVLDNGQSWKNWSKSTPSGYDILLCSRAATRANESDTGISALTFGFKHWKDATQRLYVHKSIAGAVQGTSASPPSEYITTKIGGARAVMYTAGSCPHVHGGLAVSSTYFPDQRLTTGVIFGCGRKEMDRVQDLLKKSEATDHPFLMTGVFTELQRQRLQKALDFVIDTINDVTSGNKIKDGSDLLIWGKVKGLRTSRLDVAQLEEEIRATRCQVQKLISLTNDRSWGLGDCPNCKTARDCSHCKETTARYGRYRERFEDICIEYEAMMSRCRIYSDTISFTRDLWMAELARLESKDSSKQAKYSTGMAIIASLFLPGSTFATIMAMPIFNYEANWRDMSFKPSEKSNTPVSGWLWIWFAFTAAGCVFSAFVFLSYTGKLKGFLRNLFGWNKQQQKSNPRDRLTLSTPRKLPARRTLPTAPGMSSLTTAASRTNSPASSSRSTRPLLDNSTTTTNSTVPSNLVPPSSTTAFTAANVSIADSRFQTRAGRGTSHAATVNTVPVMQYAHNAPLPSGSAVSNINTNRSQQFLPSSGPRHPGTWSANRPAMAESSGPRHAGTWSANGPAMAASSTTTSTATNSRSEIKPLPAQPRPPRQQQQEAANPYSGHSNNGRSYDFV</sequence>
<evidence type="ECO:0000313" key="4">
    <source>
        <dbReference type="EMBL" id="KAK3318915.1"/>
    </source>
</evidence>
<protein>
    <submittedName>
        <fullName evidence="4">Uncharacterized protein</fullName>
    </submittedName>
</protein>
<reference evidence="4" key="1">
    <citation type="journal article" date="2023" name="Mol. Phylogenet. Evol.">
        <title>Genome-scale phylogeny and comparative genomics of the fungal order Sordariales.</title>
        <authorList>
            <person name="Hensen N."/>
            <person name="Bonometti L."/>
            <person name="Westerberg I."/>
            <person name="Brannstrom I.O."/>
            <person name="Guillou S."/>
            <person name="Cros-Aarteil S."/>
            <person name="Calhoun S."/>
            <person name="Haridas S."/>
            <person name="Kuo A."/>
            <person name="Mondo S."/>
            <person name="Pangilinan J."/>
            <person name="Riley R."/>
            <person name="LaButti K."/>
            <person name="Andreopoulos B."/>
            <person name="Lipzen A."/>
            <person name="Chen C."/>
            <person name="Yan M."/>
            <person name="Daum C."/>
            <person name="Ng V."/>
            <person name="Clum A."/>
            <person name="Steindorff A."/>
            <person name="Ohm R.A."/>
            <person name="Martin F."/>
            <person name="Silar P."/>
            <person name="Natvig D.O."/>
            <person name="Lalanne C."/>
            <person name="Gautier V."/>
            <person name="Ament-Velasquez S.L."/>
            <person name="Kruys A."/>
            <person name="Hutchinson M.I."/>
            <person name="Powell A.J."/>
            <person name="Barry K."/>
            <person name="Miller A.N."/>
            <person name="Grigoriev I.V."/>
            <person name="Debuchy R."/>
            <person name="Gladieux P."/>
            <person name="Hiltunen Thoren M."/>
            <person name="Johannesson H."/>
        </authorList>
    </citation>
    <scope>NUCLEOTIDE SEQUENCE</scope>
    <source>
        <strain evidence="4">CBS 118394</strain>
    </source>
</reference>
<feature type="transmembrane region" description="Helical" evidence="3">
    <location>
        <begin position="396"/>
        <end position="417"/>
    </location>
</feature>
<evidence type="ECO:0000256" key="1">
    <source>
        <dbReference type="SAM" id="Coils"/>
    </source>
</evidence>
<evidence type="ECO:0000313" key="5">
    <source>
        <dbReference type="Proteomes" id="UP001283341"/>
    </source>
</evidence>
<evidence type="ECO:0000256" key="3">
    <source>
        <dbReference type="SAM" id="Phobius"/>
    </source>
</evidence>
<reference evidence="4" key="2">
    <citation type="submission" date="2023-06" db="EMBL/GenBank/DDBJ databases">
        <authorList>
            <consortium name="Lawrence Berkeley National Laboratory"/>
            <person name="Haridas S."/>
            <person name="Hensen N."/>
            <person name="Bonometti L."/>
            <person name="Westerberg I."/>
            <person name="Brannstrom I.O."/>
            <person name="Guillou S."/>
            <person name="Cros-Aarteil S."/>
            <person name="Calhoun S."/>
            <person name="Kuo A."/>
            <person name="Mondo S."/>
            <person name="Pangilinan J."/>
            <person name="Riley R."/>
            <person name="Labutti K."/>
            <person name="Andreopoulos B."/>
            <person name="Lipzen A."/>
            <person name="Chen C."/>
            <person name="Yanf M."/>
            <person name="Daum C."/>
            <person name="Ng V."/>
            <person name="Clum A."/>
            <person name="Steindorff A."/>
            <person name="Ohm R."/>
            <person name="Martin F."/>
            <person name="Silar P."/>
            <person name="Natvig D."/>
            <person name="Lalanne C."/>
            <person name="Gautier V."/>
            <person name="Ament-Velasquez S.L."/>
            <person name="Kruys A."/>
            <person name="Hutchinson M.I."/>
            <person name="Powell A.J."/>
            <person name="Barry K."/>
            <person name="Miller A.N."/>
            <person name="Grigoriev I.V."/>
            <person name="Debuchy R."/>
            <person name="Gladieux P."/>
            <person name="Thoren M.H."/>
            <person name="Johannesson H."/>
        </authorList>
    </citation>
    <scope>NUCLEOTIDE SEQUENCE</scope>
    <source>
        <strain evidence="4">CBS 118394</strain>
    </source>
</reference>
<feature type="region of interest" description="Disordered" evidence="2">
    <location>
        <begin position="436"/>
        <end position="507"/>
    </location>
</feature>
<feature type="transmembrane region" description="Helical" evidence="3">
    <location>
        <begin position="349"/>
        <end position="371"/>
    </location>
</feature>
<feature type="compositionally biased region" description="Low complexity" evidence="2">
    <location>
        <begin position="468"/>
        <end position="498"/>
    </location>
</feature>
<organism evidence="4 5">
    <name type="scientific">Apodospora peruviana</name>
    <dbReference type="NCBI Taxonomy" id="516989"/>
    <lineage>
        <taxon>Eukaryota</taxon>
        <taxon>Fungi</taxon>
        <taxon>Dikarya</taxon>
        <taxon>Ascomycota</taxon>
        <taxon>Pezizomycotina</taxon>
        <taxon>Sordariomycetes</taxon>
        <taxon>Sordariomycetidae</taxon>
        <taxon>Sordariales</taxon>
        <taxon>Lasiosphaeriaceae</taxon>
        <taxon>Apodospora</taxon>
    </lineage>
</organism>
<comment type="caution">
    <text evidence="4">The sequence shown here is derived from an EMBL/GenBank/DDBJ whole genome shotgun (WGS) entry which is preliminary data.</text>
</comment>
<gene>
    <name evidence="4" type="ORF">B0H66DRAFT_252714</name>
</gene>
<dbReference type="Proteomes" id="UP001283341">
    <property type="component" value="Unassembled WGS sequence"/>
</dbReference>